<dbReference type="AlphaFoldDB" id="A0A067CGH9"/>
<organism evidence="1 2">
    <name type="scientific">Saprolegnia parasitica (strain CBS 223.65)</name>
    <dbReference type="NCBI Taxonomy" id="695850"/>
    <lineage>
        <taxon>Eukaryota</taxon>
        <taxon>Sar</taxon>
        <taxon>Stramenopiles</taxon>
        <taxon>Oomycota</taxon>
        <taxon>Saprolegniomycetes</taxon>
        <taxon>Saprolegniales</taxon>
        <taxon>Saprolegniaceae</taxon>
        <taxon>Saprolegnia</taxon>
    </lineage>
</organism>
<dbReference type="VEuPathDB" id="FungiDB:SPRG_08868"/>
<dbReference type="KEGG" id="spar:SPRG_08868"/>
<evidence type="ECO:0000313" key="2">
    <source>
        <dbReference type="Proteomes" id="UP000030745"/>
    </source>
</evidence>
<sequence>MLLRRLQRGLAGAGFATKATDLLTPKMQRKIESFVEIVRIQRAEQAATSDYTIVPTTMRIPNAEPWPTDLRGKYFPYTDIRKLHRDGLLPPDVEAELEAMRFVWDVNTLKWQLKIDALTVYKSLYGDTYVPYKFVCPAEAPWPRDTWHAPLGKQVSNILKDFHSSRRVRTQVFNNPTPRQAQLIALDFDWEGSGYS</sequence>
<dbReference type="EMBL" id="KK583228">
    <property type="protein sequence ID" value="KDO25927.1"/>
    <property type="molecule type" value="Genomic_DNA"/>
</dbReference>
<name>A0A067CGH9_SAPPC</name>
<evidence type="ECO:0000313" key="1">
    <source>
        <dbReference type="EMBL" id="KDO25927.1"/>
    </source>
</evidence>
<proteinExistence type="predicted"/>
<dbReference type="Proteomes" id="UP000030745">
    <property type="component" value="Unassembled WGS sequence"/>
</dbReference>
<dbReference type="PANTHER" id="PTHR37066">
    <property type="entry name" value="HELICASE-ASSOCIATED"/>
    <property type="match status" value="1"/>
</dbReference>
<keyword evidence="2" id="KW-1185">Reference proteome</keyword>
<dbReference type="OMA" id="WPRDTWH"/>
<dbReference type="RefSeq" id="XP_012203485.1">
    <property type="nucleotide sequence ID" value="XM_012348095.1"/>
</dbReference>
<gene>
    <name evidence="1" type="ORF">SPRG_08868</name>
</gene>
<dbReference type="PANTHER" id="PTHR37066:SF1">
    <property type="entry name" value="LNS2_PITP DOMAIN-CONTAINING PROTEIN"/>
    <property type="match status" value="1"/>
</dbReference>
<reference evidence="1 2" key="1">
    <citation type="journal article" date="2013" name="PLoS Genet.">
        <title>Distinctive expansion of potential virulence genes in the genome of the oomycete fish pathogen Saprolegnia parasitica.</title>
        <authorList>
            <person name="Jiang R.H."/>
            <person name="de Bruijn I."/>
            <person name="Haas B.J."/>
            <person name="Belmonte R."/>
            <person name="Lobach L."/>
            <person name="Christie J."/>
            <person name="van den Ackerveken G."/>
            <person name="Bottin A."/>
            <person name="Bulone V."/>
            <person name="Diaz-Moreno S.M."/>
            <person name="Dumas B."/>
            <person name="Fan L."/>
            <person name="Gaulin E."/>
            <person name="Govers F."/>
            <person name="Grenville-Briggs L.J."/>
            <person name="Horner N.R."/>
            <person name="Levin J.Z."/>
            <person name="Mammella M."/>
            <person name="Meijer H.J."/>
            <person name="Morris P."/>
            <person name="Nusbaum C."/>
            <person name="Oome S."/>
            <person name="Phillips A.J."/>
            <person name="van Rooyen D."/>
            <person name="Rzeszutek E."/>
            <person name="Saraiva M."/>
            <person name="Secombes C.J."/>
            <person name="Seidl M.F."/>
            <person name="Snel B."/>
            <person name="Stassen J.H."/>
            <person name="Sykes S."/>
            <person name="Tripathy S."/>
            <person name="van den Berg H."/>
            <person name="Vega-Arreguin J.C."/>
            <person name="Wawra S."/>
            <person name="Young S.K."/>
            <person name="Zeng Q."/>
            <person name="Dieguez-Uribeondo J."/>
            <person name="Russ C."/>
            <person name="Tyler B.M."/>
            <person name="van West P."/>
        </authorList>
    </citation>
    <scope>NUCLEOTIDE SEQUENCE [LARGE SCALE GENOMIC DNA]</scope>
    <source>
        <strain evidence="1 2">CBS 223.65</strain>
    </source>
</reference>
<accession>A0A067CGH9</accession>
<evidence type="ECO:0008006" key="3">
    <source>
        <dbReference type="Google" id="ProtNLM"/>
    </source>
</evidence>
<dbReference type="GeneID" id="24131071"/>
<dbReference type="OrthoDB" id="69278at2759"/>
<protein>
    <recommendedName>
        <fullName evidence="3">Helicase-associated domain-containing protein</fullName>
    </recommendedName>
</protein>